<reference evidence="2" key="1">
    <citation type="journal article" date="2014" name="Front. Microbiol.">
        <title>High frequency of phylogenetically diverse reductive dehalogenase-homologous genes in deep subseafloor sedimentary metagenomes.</title>
        <authorList>
            <person name="Kawai M."/>
            <person name="Futagami T."/>
            <person name="Toyoda A."/>
            <person name="Takaki Y."/>
            <person name="Nishi S."/>
            <person name="Hori S."/>
            <person name="Arai W."/>
            <person name="Tsubouchi T."/>
            <person name="Morono Y."/>
            <person name="Uchiyama I."/>
            <person name="Ito T."/>
            <person name="Fujiyama A."/>
            <person name="Inagaki F."/>
            <person name="Takami H."/>
        </authorList>
    </citation>
    <scope>NUCLEOTIDE SEQUENCE</scope>
    <source>
        <strain evidence="2">Expedition CK06-06</strain>
    </source>
</reference>
<sequence>MPADYPGFLQPGLASGRIDIERDKGPDWGQAMGRNRGKGKGFGRGRGRDRSRR</sequence>
<accession>X1ERB0</accession>
<proteinExistence type="predicted"/>
<evidence type="ECO:0000256" key="1">
    <source>
        <dbReference type="SAM" id="MobiDB-lite"/>
    </source>
</evidence>
<feature type="compositionally biased region" description="Basic residues" evidence="1">
    <location>
        <begin position="35"/>
        <end position="53"/>
    </location>
</feature>
<dbReference type="AlphaFoldDB" id="X1ERB0"/>
<feature type="region of interest" description="Disordered" evidence="1">
    <location>
        <begin position="1"/>
        <end position="53"/>
    </location>
</feature>
<organism evidence="2">
    <name type="scientific">marine sediment metagenome</name>
    <dbReference type="NCBI Taxonomy" id="412755"/>
    <lineage>
        <taxon>unclassified sequences</taxon>
        <taxon>metagenomes</taxon>
        <taxon>ecological metagenomes</taxon>
    </lineage>
</organism>
<gene>
    <name evidence="2" type="ORF">S03H2_01212</name>
</gene>
<protein>
    <submittedName>
        <fullName evidence="2">Uncharacterized protein</fullName>
    </submittedName>
</protein>
<evidence type="ECO:0000313" key="2">
    <source>
        <dbReference type="EMBL" id="GAH19669.1"/>
    </source>
</evidence>
<comment type="caution">
    <text evidence="2">The sequence shown here is derived from an EMBL/GenBank/DDBJ whole genome shotgun (WGS) entry which is preliminary data.</text>
</comment>
<dbReference type="EMBL" id="BARU01000336">
    <property type="protein sequence ID" value="GAH19669.1"/>
    <property type="molecule type" value="Genomic_DNA"/>
</dbReference>
<name>X1ERB0_9ZZZZ</name>